<comment type="caution">
    <text evidence="1">The sequence shown here is derived from an EMBL/GenBank/DDBJ whole genome shotgun (WGS) entry which is preliminary data.</text>
</comment>
<evidence type="ECO:0000313" key="1">
    <source>
        <dbReference type="EMBL" id="RFM28834.1"/>
    </source>
</evidence>
<proteinExistence type="predicted"/>
<organism evidence="1 2">
    <name type="scientific">Deminuibacter soli</name>
    <dbReference type="NCBI Taxonomy" id="2291815"/>
    <lineage>
        <taxon>Bacteria</taxon>
        <taxon>Pseudomonadati</taxon>
        <taxon>Bacteroidota</taxon>
        <taxon>Chitinophagia</taxon>
        <taxon>Chitinophagales</taxon>
        <taxon>Chitinophagaceae</taxon>
        <taxon>Deminuibacter</taxon>
    </lineage>
</organism>
<dbReference type="RefSeq" id="WP_116846822.1">
    <property type="nucleotide sequence ID" value="NZ_QTJU01000002.1"/>
</dbReference>
<name>A0A3E1NLW1_9BACT</name>
<gene>
    <name evidence="1" type="ORF">DXN05_08660</name>
</gene>
<accession>A0A3E1NLW1</accession>
<dbReference type="EMBL" id="QTJU01000002">
    <property type="protein sequence ID" value="RFM28834.1"/>
    <property type="molecule type" value="Genomic_DNA"/>
</dbReference>
<protein>
    <submittedName>
        <fullName evidence="1">Uncharacterized protein</fullName>
    </submittedName>
</protein>
<reference evidence="1 2" key="1">
    <citation type="submission" date="2018-08" db="EMBL/GenBank/DDBJ databases">
        <title>Chitinophagaceae sp. K23C18032701, a novel bacterium isolated from forest soil.</title>
        <authorList>
            <person name="Wang C."/>
        </authorList>
    </citation>
    <scope>NUCLEOTIDE SEQUENCE [LARGE SCALE GENOMIC DNA]</scope>
    <source>
        <strain evidence="1 2">K23C18032701</strain>
    </source>
</reference>
<sequence length="79" mass="9367">MNNKLILVHRNQQITPEFITAETELMQKMLLRIHSLHTFLVSYDLFNVKKRKTVTKVKDITNLYYSVEPPAFQFVISKN</sequence>
<keyword evidence="2" id="KW-1185">Reference proteome</keyword>
<dbReference type="Proteomes" id="UP000261284">
    <property type="component" value="Unassembled WGS sequence"/>
</dbReference>
<evidence type="ECO:0000313" key="2">
    <source>
        <dbReference type="Proteomes" id="UP000261284"/>
    </source>
</evidence>
<dbReference type="AlphaFoldDB" id="A0A3E1NLW1"/>